<reference evidence="2" key="1">
    <citation type="submission" date="2022-07" db="EMBL/GenBank/DDBJ databases">
        <title>Genome Sequence of Xylaria arbuscula.</title>
        <authorList>
            <person name="Buettner E."/>
        </authorList>
    </citation>
    <scope>NUCLEOTIDE SEQUENCE</scope>
    <source>
        <strain evidence="2">VT107</strain>
    </source>
</reference>
<evidence type="ECO:0000313" key="3">
    <source>
        <dbReference type="Proteomes" id="UP001148614"/>
    </source>
</evidence>
<dbReference type="Proteomes" id="UP001148614">
    <property type="component" value="Unassembled WGS sequence"/>
</dbReference>
<name>A0A9W8TM48_9PEZI</name>
<dbReference type="EMBL" id="JANPWZ010000648">
    <property type="protein sequence ID" value="KAJ3573923.1"/>
    <property type="molecule type" value="Genomic_DNA"/>
</dbReference>
<sequence length="830" mass="93094">MDPLSVTAAVAGIIKAALDVVKLLRPYASAVQRTPSVAAHVSSEIEGTRTILIGLQTLAQEGSGEVSRGGALISINQIVVILTGGVLLFAELEAAVRGLVAVPSSPPSDYLDGRSLSFAQRRLKLTERMHWAHREESLKPLLARLQGFKVSVTAVLTLLQCDSDRRAVQLQLDLAANVQALLDNNRELSERMMRLEDSVDRSTIRPRMSQAVGSAAISMYSYDVAAEESLKDISTTPALGRTQNLDLGVSKGTLSMRPLAQNTSSSPYPVVQSVFEFERDLQLSFVYRRVRRDSMDFSFHSSIARTNAWSLLSDYSLADLSVLSVIALPLDLSEVTNSHCYIEIPHQQLTSVIDEDLCLPTPAPSLLEKPSLLRECVRLYLQLVQIPSFSELFIWEKQAQQVENGLDASVLGEGEGGSEGGSEEWIWHLDLFAALKSIFQKETTHQLLIDEINRISHLEPLETSDLRSDLRPKSPNNISILRVLTYVSMIIGYLEDGRSIDIPYDDVLDKLLCRENPWSLLPTETYEPAITKLVEALRVSVQDLLPLTMATDMLADSNREELSRGYYLGTSLSSYVSSQIDLLLTLERVLWAPWCHHLKDDIIRQWCVTAEAHYKLAVLNGMGTSYNYLRAKVRGSVQIDSVFDTAEAQEIIKEDLEFTFHRIAELFQDVVCIFLDGPGETVDRRRQCLRVINGTILTMNNRLERVEACHPCETLFKKGRDCGNWRYFGRLILANELRVQMDAEIDDMRNPTVESARSYITSYFGVNGAIAENINMFFDRLEILQIARRLIELWYDADEMGVDQGVGDDHFIICEVATRLVLKKDIEKCE</sequence>
<accession>A0A9W8TM48</accession>
<evidence type="ECO:0008006" key="4">
    <source>
        <dbReference type="Google" id="ProtNLM"/>
    </source>
</evidence>
<protein>
    <recommendedName>
        <fullName evidence="4">Cdc24/Scd1 N-terminal domain-containing protein</fullName>
    </recommendedName>
</protein>
<dbReference type="VEuPathDB" id="FungiDB:F4678DRAFT_452733"/>
<gene>
    <name evidence="2" type="ORF">NPX13_g4531</name>
</gene>
<evidence type="ECO:0000313" key="2">
    <source>
        <dbReference type="EMBL" id="KAJ3573923.1"/>
    </source>
</evidence>
<feature type="coiled-coil region" evidence="1">
    <location>
        <begin position="178"/>
        <end position="205"/>
    </location>
</feature>
<keyword evidence="1" id="KW-0175">Coiled coil</keyword>
<organism evidence="2 3">
    <name type="scientific">Xylaria arbuscula</name>
    <dbReference type="NCBI Taxonomy" id="114810"/>
    <lineage>
        <taxon>Eukaryota</taxon>
        <taxon>Fungi</taxon>
        <taxon>Dikarya</taxon>
        <taxon>Ascomycota</taxon>
        <taxon>Pezizomycotina</taxon>
        <taxon>Sordariomycetes</taxon>
        <taxon>Xylariomycetidae</taxon>
        <taxon>Xylariales</taxon>
        <taxon>Xylariaceae</taxon>
        <taxon>Xylaria</taxon>
    </lineage>
</organism>
<evidence type="ECO:0000256" key="1">
    <source>
        <dbReference type="SAM" id="Coils"/>
    </source>
</evidence>
<comment type="caution">
    <text evidence="2">The sequence shown here is derived from an EMBL/GenBank/DDBJ whole genome shotgun (WGS) entry which is preliminary data.</text>
</comment>
<keyword evidence="3" id="KW-1185">Reference proteome</keyword>
<dbReference type="AlphaFoldDB" id="A0A9W8TM48"/>
<proteinExistence type="predicted"/>